<feature type="domain" description="ABC-2 type transporter transmembrane" evidence="6">
    <location>
        <begin position="511"/>
        <end position="706"/>
    </location>
</feature>
<organism evidence="7 8">
    <name type="scientific">Paenibacillus lutimineralis</name>
    <dbReference type="NCBI Taxonomy" id="2707005"/>
    <lineage>
        <taxon>Bacteria</taxon>
        <taxon>Bacillati</taxon>
        <taxon>Bacillota</taxon>
        <taxon>Bacilli</taxon>
        <taxon>Bacillales</taxon>
        <taxon>Paenibacillaceae</taxon>
        <taxon>Paenibacillus</taxon>
    </lineage>
</organism>
<evidence type="ECO:0000313" key="8">
    <source>
        <dbReference type="Proteomes" id="UP000270678"/>
    </source>
</evidence>
<keyword evidence="8" id="KW-1185">Reference proteome</keyword>
<keyword evidence="2 5" id="KW-0812">Transmembrane</keyword>
<dbReference type="InterPro" id="IPR017501">
    <property type="entry name" value="Phage_infect_YhgE_C"/>
</dbReference>
<dbReference type="OrthoDB" id="9811483at2"/>
<feature type="transmembrane region" description="Helical" evidence="5">
    <location>
        <begin position="691"/>
        <end position="711"/>
    </location>
</feature>
<keyword evidence="3 5" id="KW-1133">Transmembrane helix</keyword>
<dbReference type="Gene3D" id="3.40.1710.10">
    <property type="entry name" value="abc type-2 transporter like domain"/>
    <property type="match status" value="1"/>
</dbReference>
<dbReference type="Gene3D" id="1.10.287.950">
    <property type="entry name" value="Methyl-accepting chemotaxis protein"/>
    <property type="match status" value="1"/>
</dbReference>
<reference evidence="8" key="1">
    <citation type="submission" date="2018-12" db="EMBL/GenBank/DDBJ databases">
        <title>Complete genome sequence of Paenibacillus sp. MBLB1234.</title>
        <authorList>
            <person name="Nam Y.-D."/>
            <person name="Kang J."/>
            <person name="Chung W.-H."/>
            <person name="Park Y.S."/>
        </authorList>
    </citation>
    <scope>NUCLEOTIDE SEQUENCE [LARGE SCALE GENOMIC DNA]</scope>
    <source>
        <strain evidence="8">MBLB1234</strain>
    </source>
</reference>
<evidence type="ECO:0000256" key="4">
    <source>
        <dbReference type="ARBA" id="ARBA00023136"/>
    </source>
</evidence>
<dbReference type="NCBIfam" id="TIGR03057">
    <property type="entry name" value="xxxLxxG_by_4"/>
    <property type="match status" value="3"/>
</dbReference>
<evidence type="ECO:0000259" key="6">
    <source>
        <dbReference type="Pfam" id="PF12698"/>
    </source>
</evidence>
<evidence type="ECO:0000256" key="5">
    <source>
        <dbReference type="SAM" id="Phobius"/>
    </source>
</evidence>
<dbReference type="Proteomes" id="UP000270678">
    <property type="component" value="Chromosome"/>
</dbReference>
<evidence type="ECO:0000256" key="3">
    <source>
        <dbReference type="ARBA" id="ARBA00022989"/>
    </source>
</evidence>
<dbReference type="InterPro" id="IPR013525">
    <property type="entry name" value="ABC2_TM"/>
</dbReference>
<dbReference type="KEGG" id="plut:EI981_06160"/>
<comment type="subcellular location">
    <subcellularLocation>
        <location evidence="1">Membrane</location>
        <topology evidence="1">Multi-pass membrane protein</topology>
    </subcellularLocation>
</comment>
<dbReference type="GO" id="GO:0140359">
    <property type="term" value="F:ABC-type transporter activity"/>
    <property type="evidence" value="ECO:0007669"/>
    <property type="project" value="InterPro"/>
</dbReference>
<name>A0A3S9UUW0_9BACL</name>
<feature type="transmembrane region" description="Helical" evidence="5">
    <location>
        <begin position="605"/>
        <end position="626"/>
    </location>
</feature>
<dbReference type="NCBIfam" id="TIGR03061">
    <property type="entry name" value="pip_yhgE_Nterm"/>
    <property type="match status" value="1"/>
</dbReference>
<sequence length="728" mass="76641">MKSMSVFFKDLASSFKKPKVIIPILVVMFIPVLYSGMFLKAFWDPYGKMDEIPVAVVNEDRGAEYEGTELQAGNDLVEELKKNAAFGWEFVTREQANEGMKNNDYYMTLVIPSNFSEQATTLMDDQPKPAEIIYEPNEAYNFLAAQIGGTAVKEIKSKVSAKVTEAYTDVLFDQVEKISSGLGDAGEGATEINDGAVKLDEGAQKLKENLAKMVDGSVKLQDGISPLTEGVGSLNKGAGDLKTGATSLASGLNQLADANKQLQNGAAAANEGGNQLKTGLGASLNGANALAQGLKQSEQGSASLVTGLESSAQGSTKVAEGAKAVAQGIEQLTQASPELAANPAVKQLLAASQAVATGSEQVAQGQQQLLKGSKDLHGAQQQLVQGSEQLVQGQEQLAQGAAKLTEGQGQLVGGLKQFGVKLNEAAAGGSQLATGAGALSEGAKKIEGGMGQLSSGVATLADGSKQLDEGAGELKDGTSKLSEGSGELASKLNEAADETSSVKKTDALVDMFAQPVDVDEQKMNEVPNYGTGFSPYFLSLGLFVGALISTLVVPLRSSSVSEASGWNRFVSRSLSFTGMSLFQSLFAVVLVLYGLKLEVQNVPMFYLFTFVTSLCFMFIIQALVTWLDNPGRFLAILLLIFQLTTSAGTFPVELLPSWMKAFNPFMPMTFSVKGYKAVISSGEMSVAWGQMGILIGVAVVFLALTLVYFLAHNNSVAEEVSAEASLQA</sequence>
<feature type="transmembrane region" description="Helical" evidence="5">
    <location>
        <begin position="633"/>
        <end position="652"/>
    </location>
</feature>
<dbReference type="InterPro" id="IPR017500">
    <property type="entry name" value="Phage_infect_YhgE_N"/>
</dbReference>
<feature type="transmembrane region" description="Helical" evidence="5">
    <location>
        <begin position="574"/>
        <end position="593"/>
    </location>
</feature>
<dbReference type="InterPro" id="IPR023908">
    <property type="entry name" value="xxxLxxG_rpt"/>
</dbReference>
<accession>A0A3S9UUW0</accession>
<evidence type="ECO:0000256" key="2">
    <source>
        <dbReference type="ARBA" id="ARBA00022692"/>
    </source>
</evidence>
<evidence type="ECO:0000313" key="7">
    <source>
        <dbReference type="EMBL" id="AZS14080.1"/>
    </source>
</evidence>
<dbReference type="Pfam" id="PF12698">
    <property type="entry name" value="ABC2_membrane_3"/>
    <property type="match status" value="2"/>
</dbReference>
<keyword evidence="4 5" id="KW-0472">Membrane</keyword>
<proteinExistence type="predicted"/>
<protein>
    <submittedName>
        <fullName evidence="7">YhgE/Pip domain-containing protein</fullName>
    </submittedName>
</protein>
<dbReference type="PANTHER" id="PTHR43077">
    <property type="entry name" value="TRANSPORT PERMEASE YVFS-RELATED"/>
    <property type="match status" value="1"/>
</dbReference>
<dbReference type="EMBL" id="CP034346">
    <property type="protein sequence ID" value="AZS14080.1"/>
    <property type="molecule type" value="Genomic_DNA"/>
</dbReference>
<dbReference type="GO" id="GO:0016020">
    <property type="term" value="C:membrane"/>
    <property type="evidence" value="ECO:0007669"/>
    <property type="project" value="UniProtKB-SubCell"/>
</dbReference>
<evidence type="ECO:0000256" key="1">
    <source>
        <dbReference type="ARBA" id="ARBA00004141"/>
    </source>
</evidence>
<feature type="transmembrane region" description="Helical" evidence="5">
    <location>
        <begin position="533"/>
        <end position="553"/>
    </location>
</feature>
<feature type="domain" description="ABC-2 type transporter transmembrane" evidence="6">
    <location>
        <begin position="26"/>
        <end position="160"/>
    </location>
</feature>
<dbReference type="NCBIfam" id="TIGR03062">
    <property type="entry name" value="pip_yhgE_Cterm"/>
    <property type="match status" value="1"/>
</dbReference>
<feature type="transmembrane region" description="Helical" evidence="5">
    <location>
        <begin position="20"/>
        <end position="43"/>
    </location>
</feature>
<dbReference type="RefSeq" id="WP_126996386.1">
    <property type="nucleotide sequence ID" value="NZ_CP034346.1"/>
</dbReference>
<dbReference type="AlphaFoldDB" id="A0A3S9UUW0"/>
<gene>
    <name evidence="7" type="ORF">EI981_06160</name>
</gene>
<dbReference type="InterPro" id="IPR051328">
    <property type="entry name" value="T7SS_ABC-Transporter"/>
</dbReference>
<dbReference type="PANTHER" id="PTHR43077:SF5">
    <property type="entry name" value="PHAGE INFECTION PROTEIN"/>
    <property type="match status" value="1"/>
</dbReference>